<feature type="transmembrane region" description="Helical" evidence="1">
    <location>
        <begin position="180"/>
        <end position="206"/>
    </location>
</feature>
<dbReference type="Pfam" id="PF13302">
    <property type="entry name" value="Acetyltransf_3"/>
    <property type="match status" value="1"/>
</dbReference>
<keyword evidence="1" id="KW-1133">Transmembrane helix</keyword>
<gene>
    <name evidence="3" type="ORF">R1sor_022163</name>
</gene>
<sequence>MYPRKGGIREWFRGKRAQNKKLVESLKRYGVAGMLSYGLLNTVYYLVTFLFVWGEGNLPLQVLRSSDPVTGPLIGSVSLAPPEYSESLNELRKDIPRVEQESENQCELGYYLHPDWRGMGIMSAGVQALVQWARKEHGVSPFVRVVEHNASSRKVIDGIKQFVRDEERDGFMDWPEKKGALFGVGFIVVICIVLAVSVFLVITTLWA</sequence>
<protein>
    <recommendedName>
        <fullName evidence="2">N-acetyltransferase domain-containing protein</fullName>
    </recommendedName>
</protein>
<keyword evidence="1" id="KW-0812">Transmembrane</keyword>
<keyword evidence="1" id="KW-0472">Membrane</keyword>
<evidence type="ECO:0000313" key="4">
    <source>
        <dbReference type="Proteomes" id="UP001633002"/>
    </source>
</evidence>
<dbReference type="InterPro" id="IPR000182">
    <property type="entry name" value="GNAT_dom"/>
</dbReference>
<comment type="caution">
    <text evidence="3">The sequence shown here is derived from an EMBL/GenBank/DDBJ whole genome shotgun (WGS) entry which is preliminary data.</text>
</comment>
<evidence type="ECO:0000256" key="1">
    <source>
        <dbReference type="SAM" id="Phobius"/>
    </source>
</evidence>
<dbReference type="AlphaFoldDB" id="A0ABD3GM23"/>
<feature type="domain" description="N-acetyltransferase" evidence="2">
    <location>
        <begin position="95"/>
        <end position="156"/>
    </location>
</feature>
<organism evidence="3 4">
    <name type="scientific">Riccia sorocarpa</name>
    <dbReference type="NCBI Taxonomy" id="122646"/>
    <lineage>
        <taxon>Eukaryota</taxon>
        <taxon>Viridiplantae</taxon>
        <taxon>Streptophyta</taxon>
        <taxon>Embryophyta</taxon>
        <taxon>Marchantiophyta</taxon>
        <taxon>Marchantiopsida</taxon>
        <taxon>Marchantiidae</taxon>
        <taxon>Marchantiales</taxon>
        <taxon>Ricciaceae</taxon>
        <taxon>Riccia</taxon>
    </lineage>
</organism>
<evidence type="ECO:0000313" key="3">
    <source>
        <dbReference type="EMBL" id="KAL3679207.1"/>
    </source>
</evidence>
<keyword evidence="4" id="KW-1185">Reference proteome</keyword>
<accession>A0ABD3GM23</accession>
<name>A0ABD3GM23_9MARC</name>
<proteinExistence type="predicted"/>
<dbReference type="EMBL" id="JBJQOH010000007">
    <property type="protein sequence ID" value="KAL3679207.1"/>
    <property type="molecule type" value="Genomic_DNA"/>
</dbReference>
<dbReference type="PANTHER" id="PTHR34370:SF2">
    <property type="entry name" value="GAG-POL POLYPROTEIN_RETROTRANSPOSON"/>
    <property type="match status" value="1"/>
</dbReference>
<dbReference type="Gene3D" id="3.40.630.30">
    <property type="match status" value="1"/>
</dbReference>
<feature type="transmembrane region" description="Helical" evidence="1">
    <location>
        <begin position="29"/>
        <end position="53"/>
    </location>
</feature>
<dbReference type="Proteomes" id="UP001633002">
    <property type="component" value="Unassembled WGS sequence"/>
</dbReference>
<reference evidence="3 4" key="1">
    <citation type="submission" date="2024-09" db="EMBL/GenBank/DDBJ databases">
        <title>Chromosome-scale assembly of Riccia sorocarpa.</title>
        <authorList>
            <person name="Paukszto L."/>
        </authorList>
    </citation>
    <scope>NUCLEOTIDE SEQUENCE [LARGE SCALE GENOMIC DNA]</scope>
    <source>
        <strain evidence="3">LP-2024</strain>
        <tissue evidence="3">Aerial parts of the thallus</tissue>
    </source>
</reference>
<dbReference type="PANTHER" id="PTHR34370">
    <property type="entry name" value="OS04G0600100 PROTEIN"/>
    <property type="match status" value="1"/>
</dbReference>
<dbReference type="InterPro" id="IPR016181">
    <property type="entry name" value="Acyl_CoA_acyltransferase"/>
</dbReference>
<dbReference type="SUPFAM" id="SSF55729">
    <property type="entry name" value="Acyl-CoA N-acyltransferases (Nat)"/>
    <property type="match status" value="1"/>
</dbReference>
<evidence type="ECO:0000259" key="2">
    <source>
        <dbReference type="Pfam" id="PF13302"/>
    </source>
</evidence>